<dbReference type="InterPro" id="IPR000157">
    <property type="entry name" value="TIR_dom"/>
</dbReference>
<protein>
    <recommendedName>
        <fullName evidence="2">TIR domain-containing protein</fullName>
    </recommendedName>
</protein>
<comment type="caution">
    <text evidence="3">The sequence shown here is derived from an EMBL/GenBank/DDBJ whole genome shotgun (WGS) entry which is preliminary data.</text>
</comment>
<dbReference type="PROSITE" id="PS50104">
    <property type="entry name" value="TIR"/>
    <property type="match status" value="1"/>
</dbReference>
<dbReference type="AlphaFoldDB" id="A0A0D0KNP9"/>
<organism evidence="3 4">
    <name type="scientific">Agrobacterium tumefaciens</name>
    <dbReference type="NCBI Taxonomy" id="358"/>
    <lineage>
        <taxon>Bacteria</taxon>
        <taxon>Pseudomonadati</taxon>
        <taxon>Pseudomonadota</taxon>
        <taxon>Alphaproteobacteria</taxon>
        <taxon>Hyphomicrobiales</taxon>
        <taxon>Rhizobiaceae</taxon>
        <taxon>Rhizobium/Agrobacterium group</taxon>
        <taxon>Agrobacterium</taxon>
        <taxon>Agrobacterium tumefaciens complex</taxon>
    </lineage>
</organism>
<feature type="domain" description="TIR" evidence="2">
    <location>
        <begin position="192"/>
        <end position="327"/>
    </location>
</feature>
<dbReference type="GO" id="GO:0003677">
    <property type="term" value="F:DNA binding"/>
    <property type="evidence" value="ECO:0007669"/>
    <property type="project" value="InterPro"/>
</dbReference>
<name>A0A0D0KNP9_AGRTU</name>
<evidence type="ECO:0000259" key="2">
    <source>
        <dbReference type="PROSITE" id="PS50104"/>
    </source>
</evidence>
<sequence length="647" mass="73120">MIYNFANLSHGDFENLVRDLVGRAIGLRFEAFAAGPDGGIDGRNIDASGKTILQAKHYHASKFSDLKRAMVKERATIDRLEAERYILATSQPLTPANKTALREVIGPSLRGEADIFGIDDLVALLRQNPDLVKAHEKLWMQSAPVIETILTSALDKYHARPRSMPQPLADLLEGTAGQPKSPLTERVAESARPRDVIFFSKASPHDDEFALWLAPKLEAEGYKVFTDLLTLEPGDRWRKEIGSALQHRAVKVLVFCRDASLSNETVQEDILIAGDLGKALGDKRFLIPLRLQPYRKVPGLADAVYVDFVRGWGDGLAALLETLRRQNVPFDKSRFEMQPNWETFRRRGAIPLKDEPERLTSNWLRITEVPDAIRFYEPSGVVERGLLQRALDGFEYFAVPQGSGFFTFAGTDEVEREFAAAGRFKLKHELPVIDFVEHGLKQENVPRQVASNIVHNAFKKAWFAYCRDQGLVEYHYSNAVGFHASSNKVAIRQRVPWGRQGEGRRWSMLRNVAKGHIWNYGVTAIPSFQPFYHFKLKSRVLFSVANNTEEGLSLDDARKQHRLRRTICKGWRNKQWYGRMLAFLEMLSGESAFIRLRLAEDSFVVLEAAPMLFTSPVSTDLPDSLTDDDDEADVSTLGRPEPEEVDE</sequence>
<evidence type="ECO:0000313" key="4">
    <source>
        <dbReference type="Proteomes" id="UP000035017"/>
    </source>
</evidence>
<accession>A0A0D0KNP9</accession>
<reference evidence="3 4" key="1">
    <citation type="submission" date="2014-12" db="EMBL/GenBank/DDBJ databases">
        <title>16Stimator: statistical estimation of ribosomal gene copy numbers from draft genome assemblies.</title>
        <authorList>
            <person name="Perisin M.A."/>
            <person name="Vetter M."/>
            <person name="Gilbert J.A."/>
            <person name="Bergelson J."/>
        </authorList>
    </citation>
    <scope>NUCLEOTIDE SEQUENCE [LARGE SCALE GENOMIC DNA]</scope>
    <source>
        <strain evidence="3 4">MEJ076</strain>
    </source>
</reference>
<dbReference type="SMART" id="SM00255">
    <property type="entry name" value="TIR"/>
    <property type="match status" value="1"/>
</dbReference>
<dbReference type="InterPro" id="IPR007560">
    <property type="entry name" value="Restrct_endonuc_IV_Mrr"/>
</dbReference>
<proteinExistence type="predicted"/>
<dbReference type="Pfam" id="PF04471">
    <property type="entry name" value="Mrr_cat"/>
    <property type="match status" value="1"/>
</dbReference>
<evidence type="ECO:0000256" key="1">
    <source>
        <dbReference type="SAM" id="MobiDB-lite"/>
    </source>
</evidence>
<dbReference type="GO" id="GO:0007165">
    <property type="term" value="P:signal transduction"/>
    <property type="evidence" value="ECO:0007669"/>
    <property type="project" value="InterPro"/>
</dbReference>
<dbReference type="GO" id="GO:0004519">
    <property type="term" value="F:endonuclease activity"/>
    <property type="evidence" value="ECO:0007669"/>
    <property type="project" value="InterPro"/>
</dbReference>
<dbReference type="EMBL" id="JXQV01000026">
    <property type="protein sequence ID" value="KIP99605.1"/>
    <property type="molecule type" value="Genomic_DNA"/>
</dbReference>
<dbReference type="OrthoDB" id="9806903at2"/>
<dbReference type="GO" id="GO:0009307">
    <property type="term" value="P:DNA restriction-modification system"/>
    <property type="evidence" value="ECO:0007669"/>
    <property type="project" value="InterPro"/>
</dbReference>
<dbReference type="Gene3D" id="3.40.50.10140">
    <property type="entry name" value="Toll/interleukin-1 receptor homology (TIR) domain"/>
    <property type="match status" value="1"/>
</dbReference>
<gene>
    <name evidence="3" type="ORF">RU07_18465</name>
</gene>
<dbReference type="Proteomes" id="UP000035017">
    <property type="component" value="Unassembled WGS sequence"/>
</dbReference>
<evidence type="ECO:0000313" key="3">
    <source>
        <dbReference type="EMBL" id="KIP99605.1"/>
    </source>
</evidence>
<dbReference type="Pfam" id="PF13676">
    <property type="entry name" value="TIR_2"/>
    <property type="match status" value="1"/>
</dbReference>
<dbReference type="SUPFAM" id="SSF52200">
    <property type="entry name" value="Toll/Interleukin receptor TIR domain"/>
    <property type="match status" value="1"/>
</dbReference>
<feature type="region of interest" description="Disordered" evidence="1">
    <location>
        <begin position="619"/>
        <end position="647"/>
    </location>
</feature>
<dbReference type="InterPro" id="IPR035897">
    <property type="entry name" value="Toll_tir_struct_dom_sf"/>
</dbReference>